<reference evidence="2 3" key="1">
    <citation type="submission" date="2022-10" db="EMBL/GenBank/DDBJ databases">
        <title>Roseococcus glaciei nov., sp. nov., isolated from glacier.</title>
        <authorList>
            <person name="Liu Q."/>
            <person name="Xin Y.-H."/>
        </authorList>
    </citation>
    <scope>NUCLEOTIDE SEQUENCE [LARGE SCALE GENOMIC DNA]</scope>
    <source>
        <strain evidence="2 3">MDT2-1-1</strain>
    </source>
</reference>
<protein>
    <submittedName>
        <fullName evidence="2">Class I SAM-dependent methyltransferase</fullName>
    </submittedName>
</protein>
<dbReference type="EMBL" id="JAPFQI010000021">
    <property type="protein sequence ID" value="MCW8087759.1"/>
    <property type="molecule type" value="Genomic_DNA"/>
</dbReference>
<feature type="domain" description="Methyltransferase" evidence="1">
    <location>
        <begin position="100"/>
        <end position="189"/>
    </location>
</feature>
<dbReference type="InterPro" id="IPR041698">
    <property type="entry name" value="Methyltransf_25"/>
</dbReference>
<evidence type="ECO:0000259" key="1">
    <source>
        <dbReference type="Pfam" id="PF13649"/>
    </source>
</evidence>
<evidence type="ECO:0000313" key="2">
    <source>
        <dbReference type="EMBL" id="MCW8087759.1"/>
    </source>
</evidence>
<organism evidence="2 3">
    <name type="scientific">Sabulicella glaciei</name>
    <dbReference type="NCBI Taxonomy" id="2984948"/>
    <lineage>
        <taxon>Bacteria</taxon>
        <taxon>Pseudomonadati</taxon>
        <taxon>Pseudomonadota</taxon>
        <taxon>Alphaproteobacteria</taxon>
        <taxon>Acetobacterales</taxon>
        <taxon>Acetobacteraceae</taxon>
        <taxon>Sabulicella</taxon>
    </lineage>
</organism>
<dbReference type="InterPro" id="IPR029063">
    <property type="entry name" value="SAM-dependent_MTases_sf"/>
</dbReference>
<dbReference type="Proteomes" id="UP001526430">
    <property type="component" value="Unassembled WGS sequence"/>
</dbReference>
<gene>
    <name evidence="2" type="ORF">OF850_19305</name>
</gene>
<evidence type="ECO:0000313" key="3">
    <source>
        <dbReference type="Proteomes" id="UP001526430"/>
    </source>
</evidence>
<sequence>MDSEPIAPSGRLLRFLQMVAEGGAGNAEGGEGAAEAGLVRAGPDGAPVLTEAGRASLAAAAIPGIYRRHAAAFDRLRGRTLFERAWLDRFLALVPPGGAVLDLGCGMGEPVARFLLEAGRRVTGVDASPALLALARKRLPEGDWIGADMRGLALGRRFEGILAWDSFFHLSRADQRAMFPVFAHHAAPGAALMFTSGPEASEAIGSFEGEALFHASLDPAEYRSRLGEAGFAVVAHRAEDVECGGRTVWLARREGQAASAG</sequence>
<dbReference type="GO" id="GO:0008168">
    <property type="term" value="F:methyltransferase activity"/>
    <property type="evidence" value="ECO:0007669"/>
    <property type="project" value="UniProtKB-KW"/>
</dbReference>
<name>A0ABT3P1X5_9PROT</name>
<dbReference type="CDD" id="cd02440">
    <property type="entry name" value="AdoMet_MTases"/>
    <property type="match status" value="1"/>
</dbReference>
<dbReference type="RefSeq" id="WP_301591965.1">
    <property type="nucleotide sequence ID" value="NZ_JAPFQI010000021.1"/>
</dbReference>
<dbReference type="Gene3D" id="3.40.50.150">
    <property type="entry name" value="Vaccinia Virus protein VP39"/>
    <property type="match status" value="1"/>
</dbReference>
<keyword evidence="2" id="KW-0489">Methyltransferase</keyword>
<dbReference type="GO" id="GO:0032259">
    <property type="term" value="P:methylation"/>
    <property type="evidence" value="ECO:0007669"/>
    <property type="project" value="UniProtKB-KW"/>
</dbReference>
<comment type="caution">
    <text evidence="2">The sequence shown here is derived from an EMBL/GenBank/DDBJ whole genome shotgun (WGS) entry which is preliminary data.</text>
</comment>
<accession>A0ABT3P1X5</accession>
<dbReference type="SUPFAM" id="SSF53335">
    <property type="entry name" value="S-adenosyl-L-methionine-dependent methyltransferases"/>
    <property type="match status" value="1"/>
</dbReference>
<keyword evidence="2" id="KW-0808">Transferase</keyword>
<proteinExistence type="predicted"/>
<keyword evidence="3" id="KW-1185">Reference proteome</keyword>
<dbReference type="Pfam" id="PF13649">
    <property type="entry name" value="Methyltransf_25"/>
    <property type="match status" value="1"/>
</dbReference>